<dbReference type="InterPro" id="IPR044819">
    <property type="entry name" value="OBL-like"/>
</dbReference>
<dbReference type="InterPro" id="IPR002921">
    <property type="entry name" value="Fungal_lipase-type"/>
</dbReference>
<dbReference type="Pfam" id="PF01764">
    <property type="entry name" value="Lipase_3"/>
    <property type="match status" value="1"/>
</dbReference>
<dbReference type="GO" id="GO:0006629">
    <property type="term" value="P:lipid metabolic process"/>
    <property type="evidence" value="ECO:0007669"/>
    <property type="project" value="InterPro"/>
</dbReference>
<comment type="caution">
    <text evidence="2">The sequence shown here is derived from an EMBL/GenBank/DDBJ whole genome shotgun (WGS) entry which is preliminary data.</text>
</comment>
<dbReference type="GO" id="GO:0004806">
    <property type="term" value="F:triacylglycerol lipase activity"/>
    <property type="evidence" value="ECO:0007669"/>
    <property type="project" value="InterPro"/>
</dbReference>
<dbReference type="PANTHER" id="PTHR46086">
    <property type="entry name" value="ALPHA/BETA-HYDROLASES SUPERFAMILY PROTEIN"/>
    <property type="match status" value="1"/>
</dbReference>
<accession>A0AAD3NRB0</accession>
<dbReference type="PANTHER" id="PTHR46086:SF3">
    <property type="entry name" value="TRIACYLGLYCEROL LIPASE OBL1"/>
    <property type="match status" value="1"/>
</dbReference>
<dbReference type="EMBL" id="BSEH01000125">
    <property type="protein sequence ID" value="GLJ57452.1"/>
    <property type="molecule type" value="Genomic_DNA"/>
</dbReference>
<evidence type="ECO:0000313" key="3">
    <source>
        <dbReference type="Proteomes" id="UP001234787"/>
    </source>
</evidence>
<name>A0AAD3NRB0_CRYJA</name>
<feature type="domain" description="Fungal lipase-type" evidence="1">
    <location>
        <begin position="187"/>
        <end position="349"/>
    </location>
</feature>
<keyword evidence="3" id="KW-1185">Reference proteome</keyword>
<dbReference type="AlphaFoldDB" id="A0AAD3NRB0"/>
<dbReference type="CDD" id="cd00519">
    <property type="entry name" value="Lipase_3"/>
    <property type="match status" value="1"/>
</dbReference>
<evidence type="ECO:0000313" key="2">
    <source>
        <dbReference type="EMBL" id="GLJ57452.1"/>
    </source>
</evidence>
<dbReference type="Proteomes" id="UP001234787">
    <property type="component" value="Unassembled WGS sequence"/>
</dbReference>
<proteinExistence type="predicted"/>
<reference evidence="2" key="1">
    <citation type="submission" date="2022-12" db="EMBL/GenBank/DDBJ databases">
        <title>Chromosome-Level Genome Assembly of Japanese Cedar (Cryptomeriajaponica D. Don).</title>
        <authorList>
            <person name="Fujino T."/>
            <person name="Yamaguchi K."/>
            <person name="Yokoyama T."/>
            <person name="Hamanaka T."/>
            <person name="Harazono Y."/>
            <person name="Kamada H."/>
            <person name="Kobayashi W."/>
            <person name="Ujino-Ihara T."/>
            <person name="Uchiyama K."/>
            <person name="Matsumoto A."/>
            <person name="Izuno A."/>
            <person name="Tsumura Y."/>
            <person name="Toyoda A."/>
            <person name="Shigenobu S."/>
            <person name="Moriguchi Y."/>
            <person name="Ueno S."/>
            <person name="Kasahara M."/>
        </authorList>
    </citation>
    <scope>NUCLEOTIDE SEQUENCE</scope>
</reference>
<dbReference type="Gene3D" id="3.40.50.1820">
    <property type="entry name" value="alpha/beta hydrolase"/>
    <property type="match status" value="1"/>
</dbReference>
<dbReference type="SUPFAM" id="SSF53474">
    <property type="entry name" value="alpha/beta-Hydrolases"/>
    <property type="match status" value="1"/>
</dbReference>
<protein>
    <recommendedName>
        <fullName evidence="1">Fungal lipase-type domain-containing protein</fullName>
    </recommendedName>
</protein>
<sequence>METSSDLIAYPERLSLLKLILSVIRPQLDQYWKIKLSLILMKIVEYVAGPLKALGILVEFLLNLFSQNGGLLRTLFSLLNGSMIIPKRGSEEFLSVIGHLERRRDLYKSISEDDLSVMDGGDRVFADISAMASTLAYENKLVIRKTVNQHWKMHFVEFFDFWDDHLQKKSTQAFVVCDKEIDAKLIVVAFRGTQLFEADDYITDLDFSWYDFPQIGKVHLGFLEALGLANRSIDKKSSHHLETQDINKPLAYFVLCQQLKNLLQIHKNAKFIVTGHSLGGALAVLFLAMLFVNKEDKLLEKLLAIYTFGQPRVGDKEFGDFMNSKLKQSKPKYFRVVYSNDLIPRLPFDDGLFMYKHFGVCLYYNCCYCQKNLVEAPNRDLTLVYFIPIRITAIWELLQSLVLHYIKGESFKETKLSIISRIFGILIPGISAHSPANYINAIRLGPPRLNPTLSNVKG</sequence>
<evidence type="ECO:0000259" key="1">
    <source>
        <dbReference type="Pfam" id="PF01764"/>
    </source>
</evidence>
<gene>
    <name evidence="2" type="ORF">SUGI_1330340</name>
</gene>
<dbReference type="InterPro" id="IPR029058">
    <property type="entry name" value="AB_hydrolase_fold"/>
</dbReference>
<organism evidence="2 3">
    <name type="scientific">Cryptomeria japonica</name>
    <name type="common">Japanese cedar</name>
    <name type="synonym">Cupressus japonica</name>
    <dbReference type="NCBI Taxonomy" id="3369"/>
    <lineage>
        <taxon>Eukaryota</taxon>
        <taxon>Viridiplantae</taxon>
        <taxon>Streptophyta</taxon>
        <taxon>Embryophyta</taxon>
        <taxon>Tracheophyta</taxon>
        <taxon>Spermatophyta</taxon>
        <taxon>Pinopsida</taxon>
        <taxon>Pinidae</taxon>
        <taxon>Conifers II</taxon>
        <taxon>Cupressales</taxon>
        <taxon>Cupressaceae</taxon>
        <taxon>Cryptomeria</taxon>
    </lineage>
</organism>